<protein>
    <submittedName>
        <fullName evidence="2">Uncharacterized protein</fullName>
    </submittedName>
</protein>
<accession>A0A067TCW3</accession>
<evidence type="ECO:0000313" key="3">
    <source>
        <dbReference type="Proteomes" id="UP000027222"/>
    </source>
</evidence>
<dbReference type="OrthoDB" id="3216537at2759"/>
<dbReference type="EMBL" id="KL142376">
    <property type="protein sequence ID" value="KDR77749.1"/>
    <property type="molecule type" value="Genomic_DNA"/>
</dbReference>
<name>A0A067TCW3_GALM3</name>
<evidence type="ECO:0000313" key="2">
    <source>
        <dbReference type="EMBL" id="KDR77749.1"/>
    </source>
</evidence>
<reference evidence="3" key="1">
    <citation type="journal article" date="2014" name="Proc. Natl. Acad. Sci. U.S.A.">
        <title>Extensive sampling of basidiomycete genomes demonstrates inadequacy of the white-rot/brown-rot paradigm for wood decay fungi.</title>
        <authorList>
            <person name="Riley R."/>
            <person name="Salamov A.A."/>
            <person name="Brown D.W."/>
            <person name="Nagy L.G."/>
            <person name="Floudas D."/>
            <person name="Held B.W."/>
            <person name="Levasseur A."/>
            <person name="Lombard V."/>
            <person name="Morin E."/>
            <person name="Otillar R."/>
            <person name="Lindquist E.A."/>
            <person name="Sun H."/>
            <person name="LaButti K.M."/>
            <person name="Schmutz J."/>
            <person name="Jabbour D."/>
            <person name="Luo H."/>
            <person name="Baker S.E."/>
            <person name="Pisabarro A.G."/>
            <person name="Walton J.D."/>
            <person name="Blanchette R.A."/>
            <person name="Henrissat B."/>
            <person name="Martin F."/>
            <person name="Cullen D."/>
            <person name="Hibbett D.S."/>
            <person name="Grigoriev I.V."/>
        </authorList>
    </citation>
    <scope>NUCLEOTIDE SEQUENCE [LARGE SCALE GENOMIC DNA]</scope>
    <source>
        <strain evidence="3">CBS 339.88</strain>
    </source>
</reference>
<dbReference type="AlphaFoldDB" id="A0A067TCW3"/>
<evidence type="ECO:0000256" key="1">
    <source>
        <dbReference type="SAM" id="MobiDB-lite"/>
    </source>
</evidence>
<organism evidence="2 3">
    <name type="scientific">Galerina marginata (strain CBS 339.88)</name>
    <dbReference type="NCBI Taxonomy" id="685588"/>
    <lineage>
        <taxon>Eukaryota</taxon>
        <taxon>Fungi</taxon>
        <taxon>Dikarya</taxon>
        <taxon>Basidiomycota</taxon>
        <taxon>Agaricomycotina</taxon>
        <taxon>Agaricomycetes</taxon>
        <taxon>Agaricomycetidae</taxon>
        <taxon>Agaricales</taxon>
        <taxon>Agaricineae</taxon>
        <taxon>Strophariaceae</taxon>
        <taxon>Galerina</taxon>
    </lineage>
</organism>
<feature type="compositionally biased region" description="Acidic residues" evidence="1">
    <location>
        <begin position="319"/>
        <end position="334"/>
    </location>
</feature>
<keyword evidence="3" id="KW-1185">Reference proteome</keyword>
<dbReference type="HOGENOM" id="CLU_056205_0_0_1"/>
<dbReference type="STRING" id="685588.A0A067TCW3"/>
<sequence>MSAILPAQKRLTTSVNFSKVPGVQAWGVPDLIPAAHSGGAPSVSSTASATYCNTIGPDEPCCITKSSCYTHKILHWVNAARNDPDVKKKVEDLLRGRGIVYSNFTLDSIVNLSHLDRVLHAALEEYAFIAITGSHDTLRELISMLKTDNDRRQTHFDANCVDICRIIDFEAPAFSNPQYELVALRPKHLLPNGKVLITYSRDSDGLVALKTYVPGEDHTLRESPGTLSSPRFPPFSFDHPRPNYANPNPFLVILNAEIKFRRYLRQQQPPPLPLSADIMTLIHLTTELVELIYWDPIIRPDTPAAQIFLNTAPSPREDYVDDGGDEEEWEVPPF</sequence>
<feature type="region of interest" description="Disordered" evidence="1">
    <location>
        <begin position="313"/>
        <end position="334"/>
    </location>
</feature>
<gene>
    <name evidence="2" type="ORF">GALMADRAFT_155529</name>
</gene>
<dbReference type="Proteomes" id="UP000027222">
    <property type="component" value="Unassembled WGS sequence"/>
</dbReference>
<proteinExistence type="predicted"/>